<evidence type="ECO:0000313" key="3">
    <source>
        <dbReference type="Proteomes" id="UP000323164"/>
    </source>
</evidence>
<dbReference type="EMBL" id="VTRV01000247">
    <property type="protein sequence ID" value="TZF81086.1"/>
    <property type="molecule type" value="Genomic_DNA"/>
</dbReference>
<dbReference type="Proteomes" id="UP000323164">
    <property type="component" value="Unassembled WGS sequence"/>
</dbReference>
<sequence>MDGNAIALAFALTSVPAFLVAQSLARSSQRRDPDRTESGLAVTLVRCMRIVGAVMLVGAAAMLWAGADAGRIVLVVLAVALLVNALAIAMLVAVVRRRRG</sequence>
<reference evidence="2 3" key="1">
    <citation type="submission" date="2019-08" db="EMBL/GenBank/DDBJ databases">
        <title>Draft genome sequence of Lysobacter sp. UKS-15.</title>
        <authorList>
            <person name="Im W.-T."/>
        </authorList>
    </citation>
    <scope>NUCLEOTIDE SEQUENCE [LARGE SCALE GENOMIC DNA]</scope>
    <source>
        <strain evidence="2 3">UKS-15</strain>
    </source>
</reference>
<organism evidence="2 3">
    <name type="scientific">Cognatilysobacter lacus</name>
    <dbReference type="NCBI Taxonomy" id="1643323"/>
    <lineage>
        <taxon>Bacteria</taxon>
        <taxon>Pseudomonadati</taxon>
        <taxon>Pseudomonadota</taxon>
        <taxon>Gammaproteobacteria</taxon>
        <taxon>Lysobacterales</taxon>
        <taxon>Lysobacteraceae</taxon>
        <taxon>Cognatilysobacter</taxon>
    </lineage>
</organism>
<dbReference type="OrthoDB" id="6027081at2"/>
<evidence type="ECO:0000256" key="1">
    <source>
        <dbReference type="SAM" id="Phobius"/>
    </source>
</evidence>
<keyword evidence="1" id="KW-0472">Membrane</keyword>
<accession>A0A5D8YFB1</accession>
<keyword evidence="3" id="KW-1185">Reference proteome</keyword>
<comment type="caution">
    <text evidence="2">The sequence shown here is derived from an EMBL/GenBank/DDBJ whole genome shotgun (WGS) entry which is preliminary data.</text>
</comment>
<dbReference type="AlphaFoldDB" id="A0A5D8YFB1"/>
<keyword evidence="1" id="KW-1133">Transmembrane helix</keyword>
<feature type="transmembrane region" description="Helical" evidence="1">
    <location>
        <begin position="6"/>
        <end position="25"/>
    </location>
</feature>
<evidence type="ECO:0008006" key="4">
    <source>
        <dbReference type="Google" id="ProtNLM"/>
    </source>
</evidence>
<dbReference type="RefSeq" id="WP_149353889.1">
    <property type="nucleotide sequence ID" value="NZ_VTRV01000247.1"/>
</dbReference>
<feature type="transmembrane region" description="Helical" evidence="1">
    <location>
        <begin position="72"/>
        <end position="95"/>
    </location>
</feature>
<name>A0A5D8YFB1_9GAMM</name>
<proteinExistence type="predicted"/>
<protein>
    <recommendedName>
        <fullName evidence="4">DUF3325 domain-containing protein</fullName>
    </recommendedName>
</protein>
<feature type="transmembrane region" description="Helical" evidence="1">
    <location>
        <begin position="46"/>
        <end position="66"/>
    </location>
</feature>
<keyword evidence="1" id="KW-0812">Transmembrane</keyword>
<gene>
    <name evidence="2" type="ORF">FW784_13745</name>
</gene>
<evidence type="ECO:0000313" key="2">
    <source>
        <dbReference type="EMBL" id="TZF81086.1"/>
    </source>
</evidence>